<keyword evidence="2" id="KW-1185">Reference proteome</keyword>
<dbReference type="KEGG" id="csy:CENSYa_0281"/>
<sequence length="80" mass="8737">MVLAGFLNRWLARTIHIRPNAINRHAVTMYMSDVPTQPQSGSTVTRPDAVLNPAANRTKNAAEMCAGFGMTGNVATLIYY</sequence>
<proteinExistence type="predicted"/>
<name>A0RUA4_CENSY</name>
<dbReference type="Proteomes" id="UP000000758">
    <property type="component" value="Chromosome"/>
</dbReference>
<dbReference type="EnsemblBacteria" id="ABK76921">
    <property type="protein sequence ID" value="ABK76921"/>
    <property type="gene ID" value="CENSYa_0281"/>
</dbReference>
<dbReference type="EMBL" id="DP000238">
    <property type="protein sequence ID" value="ABK76921.1"/>
    <property type="molecule type" value="Genomic_DNA"/>
</dbReference>
<organism evidence="1 2">
    <name type="scientific">Cenarchaeum symbiosum (strain A)</name>
    <dbReference type="NCBI Taxonomy" id="414004"/>
    <lineage>
        <taxon>Archaea</taxon>
        <taxon>Nitrososphaerota</taxon>
        <taxon>Candidatus Cenarchaeales</taxon>
        <taxon>Candidatus Cenarchaeaceae</taxon>
        <taxon>Candidatus Cenarchaeum</taxon>
    </lineage>
</organism>
<protein>
    <submittedName>
        <fullName evidence="1">Uncharacterized protein</fullName>
    </submittedName>
</protein>
<dbReference type="HOGENOM" id="CLU_2581227_0_0_2"/>
<gene>
    <name evidence="1" type="ordered locus">CENSYa_0281</name>
</gene>
<accession>A0RUA4</accession>
<dbReference type="AlphaFoldDB" id="A0RUA4"/>
<evidence type="ECO:0000313" key="1">
    <source>
        <dbReference type="EMBL" id="ABK76921.1"/>
    </source>
</evidence>
<reference evidence="1 2" key="1">
    <citation type="journal article" date="2006" name="Proc. Natl. Acad. Sci. U.S.A.">
        <title>Genomic analysis of the uncultivated marine crenarchaeote Cenarchaeum symbiosum.</title>
        <authorList>
            <person name="Hallam S.J."/>
            <person name="Konstantinidis K.T."/>
            <person name="Putnam N."/>
            <person name="Schleper C."/>
            <person name="Watanabe Y."/>
            <person name="Sugahara J."/>
            <person name="Preston C."/>
            <person name="de la Torre J."/>
            <person name="Richardson P.M."/>
            <person name="DeLong E.F."/>
        </authorList>
    </citation>
    <scope>NUCLEOTIDE SEQUENCE [LARGE SCALE GENOMIC DNA]</scope>
    <source>
        <strain evidence="2">A</strain>
    </source>
</reference>
<evidence type="ECO:0000313" key="2">
    <source>
        <dbReference type="Proteomes" id="UP000000758"/>
    </source>
</evidence>